<feature type="domain" description="Prolyl 4-hydroxylase alpha subunit" evidence="6">
    <location>
        <begin position="66"/>
        <end position="246"/>
    </location>
</feature>
<sequence length="439" mass="50443">KPNVSIDSIINPLKNNTNPGEKFFRSLNRWLRGLLSGKKINVAFHGILPSSEVFIANAERINTELAEMYLLPNFLTTQECERITKIIKSKLRPSTIASNTNEPDEKFRTSRTCDLGTIGDVFIEDIDQRICKMLGINASYSEIIQGQYYEHNQEFKSHTDYFEGDSFEEFAKKEGQRTYTFMIYLNDVKKGGETEFVKVSKKISPKQGMAVIWNNLNADGSINPNTVHHAHPVISGHKSIITKWFRSKGKGSMYTKSDAELLPKYTDVGFKKDSLDQNLFNKILQFYKKNQDKAEIEIVKDFIYKKENNEPASTLVDLDANLKKEIHLHLKPLLEEWSKTKLEPTFVYGIRVYGKDAVLKEHRDREKTHIVSAIINVDQNVDADWPLVIEDHCYRKHNIILSPGEIIFYEGAKLQHGRPHPLQGEEYANIFCHFRISGA</sequence>
<keyword evidence="3" id="KW-0223">Dioxygenase</keyword>
<dbReference type="PANTHER" id="PTHR10869:SF246">
    <property type="entry name" value="TRANSMEMBRANE PROLYL 4-HYDROXYLASE"/>
    <property type="match status" value="1"/>
</dbReference>
<dbReference type="Gene3D" id="2.60.120.620">
    <property type="entry name" value="q2cbj1_9rhob like domain"/>
    <property type="match status" value="1"/>
</dbReference>
<gene>
    <name evidence="7" type="ORF">METZ01_LOCUS148253</name>
</gene>
<keyword evidence="2" id="KW-0479">Metal-binding</keyword>
<reference evidence="7" key="1">
    <citation type="submission" date="2018-05" db="EMBL/GenBank/DDBJ databases">
        <authorList>
            <person name="Lanie J.A."/>
            <person name="Ng W.-L."/>
            <person name="Kazmierczak K.M."/>
            <person name="Andrzejewski T.M."/>
            <person name="Davidsen T.M."/>
            <person name="Wayne K.J."/>
            <person name="Tettelin H."/>
            <person name="Glass J.I."/>
            <person name="Rusch D."/>
            <person name="Podicherti R."/>
            <person name="Tsui H.-C.T."/>
            <person name="Winkler M.E."/>
        </authorList>
    </citation>
    <scope>NUCLEOTIDE SEQUENCE</scope>
</reference>
<organism evidence="7">
    <name type="scientific">marine metagenome</name>
    <dbReference type="NCBI Taxonomy" id="408172"/>
    <lineage>
        <taxon>unclassified sequences</taxon>
        <taxon>metagenomes</taxon>
        <taxon>ecological metagenomes</taxon>
    </lineage>
</organism>
<evidence type="ECO:0000313" key="7">
    <source>
        <dbReference type="EMBL" id="SVA95399.1"/>
    </source>
</evidence>
<evidence type="ECO:0000256" key="3">
    <source>
        <dbReference type="ARBA" id="ARBA00022964"/>
    </source>
</evidence>
<dbReference type="AlphaFoldDB" id="A0A382A1Y4"/>
<feature type="non-terminal residue" evidence="7">
    <location>
        <position position="1"/>
    </location>
</feature>
<dbReference type="EMBL" id="UINC01023540">
    <property type="protein sequence ID" value="SVA95399.1"/>
    <property type="molecule type" value="Genomic_DNA"/>
</dbReference>
<evidence type="ECO:0000259" key="6">
    <source>
        <dbReference type="SMART" id="SM00702"/>
    </source>
</evidence>
<dbReference type="GO" id="GO:0031418">
    <property type="term" value="F:L-ascorbic acid binding"/>
    <property type="evidence" value="ECO:0007669"/>
    <property type="project" value="InterPro"/>
</dbReference>
<keyword evidence="5" id="KW-0408">Iron</keyword>
<name>A0A382A1Y4_9ZZZZ</name>
<evidence type="ECO:0000256" key="2">
    <source>
        <dbReference type="ARBA" id="ARBA00022723"/>
    </source>
</evidence>
<keyword evidence="4" id="KW-0560">Oxidoreductase</keyword>
<proteinExistence type="predicted"/>
<evidence type="ECO:0000256" key="1">
    <source>
        <dbReference type="ARBA" id="ARBA00001961"/>
    </source>
</evidence>
<protein>
    <recommendedName>
        <fullName evidence="6">Prolyl 4-hydroxylase alpha subunit domain-containing protein</fullName>
    </recommendedName>
</protein>
<comment type="cofactor">
    <cofactor evidence="1">
        <name>L-ascorbate</name>
        <dbReference type="ChEBI" id="CHEBI:38290"/>
    </cofactor>
</comment>
<dbReference type="PANTHER" id="PTHR10869">
    <property type="entry name" value="PROLYL 4-HYDROXYLASE ALPHA SUBUNIT"/>
    <property type="match status" value="1"/>
</dbReference>
<dbReference type="InterPro" id="IPR045054">
    <property type="entry name" value="P4HA-like"/>
</dbReference>
<dbReference type="Pfam" id="PF13640">
    <property type="entry name" value="2OG-FeII_Oxy_3"/>
    <property type="match status" value="1"/>
</dbReference>
<dbReference type="GO" id="GO:0051213">
    <property type="term" value="F:dioxygenase activity"/>
    <property type="evidence" value="ECO:0007669"/>
    <property type="project" value="UniProtKB-KW"/>
</dbReference>
<evidence type="ECO:0000256" key="5">
    <source>
        <dbReference type="ARBA" id="ARBA00023004"/>
    </source>
</evidence>
<dbReference type="InterPro" id="IPR044862">
    <property type="entry name" value="Pro_4_hyd_alph_FE2OG_OXY"/>
</dbReference>
<dbReference type="InterPro" id="IPR006620">
    <property type="entry name" value="Pro_4_hyd_alph"/>
</dbReference>
<dbReference type="GO" id="GO:0005506">
    <property type="term" value="F:iron ion binding"/>
    <property type="evidence" value="ECO:0007669"/>
    <property type="project" value="InterPro"/>
</dbReference>
<dbReference type="SMART" id="SM00702">
    <property type="entry name" value="P4Hc"/>
    <property type="match status" value="1"/>
</dbReference>
<dbReference type="GO" id="GO:0016705">
    <property type="term" value="F:oxidoreductase activity, acting on paired donors, with incorporation or reduction of molecular oxygen"/>
    <property type="evidence" value="ECO:0007669"/>
    <property type="project" value="InterPro"/>
</dbReference>
<evidence type="ECO:0000256" key="4">
    <source>
        <dbReference type="ARBA" id="ARBA00023002"/>
    </source>
</evidence>
<accession>A0A382A1Y4</accession>